<dbReference type="EMBL" id="OX465082">
    <property type="protein sequence ID" value="CAI9292044.1"/>
    <property type="molecule type" value="Genomic_DNA"/>
</dbReference>
<evidence type="ECO:0000256" key="2">
    <source>
        <dbReference type="ARBA" id="ARBA00004191"/>
    </source>
</evidence>
<keyword evidence="8" id="KW-1185">Reference proteome</keyword>
<dbReference type="PANTHER" id="PTHR21562:SF69">
    <property type="entry name" value="PECTIN ACETYLESTERASE 9"/>
    <property type="match status" value="1"/>
</dbReference>
<dbReference type="EC" id="3.1.1.-" evidence="6"/>
<keyword evidence="5 6" id="KW-0961">Cell wall biogenesis/degradation</keyword>
<reference evidence="7" key="1">
    <citation type="submission" date="2023-04" db="EMBL/GenBank/DDBJ databases">
        <authorList>
            <person name="Vijverberg K."/>
            <person name="Xiong W."/>
            <person name="Schranz E."/>
        </authorList>
    </citation>
    <scope>NUCLEOTIDE SEQUENCE</scope>
</reference>
<protein>
    <recommendedName>
        <fullName evidence="6">Pectin acetylesterase</fullName>
        <ecNumber evidence="6">3.1.1.-</ecNumber>
    </recommendedName>
</protein>
<keyword evidence="6" id="KW-0964">Secreted</keyword>
<dbReference type="Proteomes" id="UP001177003">
    <property type="component" value="Chromosome 6"/>
</dbReference>
<evidence type="ECO:0000256" key="5">
    <source>
        <dbReference type="ARBA" id="ARBA00023316"/>
    </source>
</evidence>
<evidence type="ECO:0000256" key="6">
    <source>
        <dbReference type="RuleBase" id="RU363114"/>
    </source>
</evidence>
<dbReference type="GO" id="GO:0016787">
    <property type="term" value="F:hydrolase activity"/>
    <property type="evidence" value="ECO:0007669"/>
    <property type="project" value="UniProtKB-KW"/>
</dbReference>
<comment type="subcellular location">
    <subcellularLocation>
        <location evidence="2 6">Secreted</location>
        <location evidence="2 6">Cell wall</location>
    </subcellularLocation>
</comment>
<dbReference type="AlphaFoldDB" id="A0AA36EDC2"/>
<comment type="function">
    <text evidence="1 6">Hydrolyzes acetyl esters in homogalacturonan regions of pectin. In type I primary cell wall, galacturonic acid residues of pectin can be acetylated at the O-2 and O-3 positions. Decreasing the degree of acetylation of pectin gels in vitro alters their physical properties.</text>
</comment>
<dbReference type="InterPro" id="IPR004963">
    <property type="entry name" value="PAE/NOTUM"/>
</dbReference>
<dbReference type="GO" id="GO:0071555">
    <property type="term" value="P:cell wall organization"/>
    <property type="evidence" value="ECO:0007669"/>
    <property type="project" value="UniProtKB-KW"/>
</dbReference>
<keyword evidence="4 6" id="KW-0134">Cell wall</keyword>
<evidence type="ECO:0000256" key="1">
    <source>
        <dbReference type="ARBA" id="ARBA00003534"/>
    </source>
</evidence>
<dbReference type="PANTHER" id="PTHR21562">
    <property type="entry name" value="NOTUM-RELATED"/>
    <property type="match status" value="1"/>
</dbReference>
<sequence length="205" mass="22869">MDSPDITMNHTQRTFFQHLVTLQGIEQNLDENCTTSITDPKQCIFPQYLLKYITPPVFILNSAYDVYQLIEKLTGMELVVMIVLLVSAMLTCAGTSVSSDDRLLVNMTVVHSTTVLGAYCLDGSLPAYHIHRGFGAGARNWLLQFEGGGWCNDIETCAERAKTRRGSTRLMNKLETFSGILSDNPDHNPDFSFLDNKTKINDGPN</sequence>
<evidence type="ECO:0000256" key="3">
    <source>
        <dbReference type="ARBA" id="ARBA00005784"/>
    </source>
</evidence>
<name>A0AA36EDC2_LACSI</name>
<gene>
    <name evidence="7" type="ORF">LSALG_LOCUS31146</name>
</gene>
<evidence type="ECO:0000313" key="7">
    <source>
        <dbReference type="EMBL" id="CAI9292044.1"/>
    </source>
</evidence>
<proteinExistence type="inferred from homology"/>
<accession>A0AA36EDC2</accession>
<comment type="similarity">
    <text evidence="3 6">Belongs to the pectinacetylesterase family.</text>
</comment>
<organism evidence="7 8">
    <name type="scientific">Lactuca saligna</name>
    <name type="common">Willowleaf lettuce</name>
    <dbReference type="NCBI Taxonomy" id="75948"/>
    <lineage>
        <taxon>Eukaryota</taxon>
        <taxon>Viridiplantae</taxon>
        <taxon>Streptophyta</taxon>
        <taxon>Embryophyta</taxon>
        <taxon>Tracheophyta</taxon>
        <taxon>Spermatophyta</taxon>
        <taxon>Magnoliopsida</taxon>
        <taxon>eudicotyledons</taxon>
        <taxon>Gunneridae</taxon>
        <taxon>Pentapetalae</taxon>
        <taxon>asterids</taxon>
        <taxon>campanulids</taxon>
        <taxon>Asterales</taxon>
        <taxon>Asteraceae</taxon>
        <taxon>Cichorioideae</taxon>
        <taxon>Cichorieae</taxon>
        <taxon>Lactucinae</taxon>
        <taxon>Lactuca</taxon>
    </lineage>
</organism>
<evidence type="ECO:0000313" key="8">
    <source>
        <dbReference type="Proteomes" id="UP001177003"/>
    </source>
</evidence>
<keyword evidence="6" id="KW-0378">Hydrolase</keyword>
<dbReference type="Pfam" id="PF03283">
    <property type="entry name" value="PAE"/>
    <property type="match status" value="2"/>
</dbReference>
<evidence type="ECO:0000256" key="4">
    <source>
        <dbReference type="ARBA" id="ARBA00022512"/>
    </source>
</evidence>